<dbReference type="EMBL" id="JACVVK020000128">
    <property type="protein sequence ID" value="KAK7490281.1"/>
    <property type="molecule type" value="Genomic_DNA"/>
</dbReference>
<evidence type="ECO:0000313" key="7">
    <source>
        <dbReference type="Proteomes" id="UP001519460"/>
    </source>
</evidence>
<dbReference type="Pfam" id="PF07525">
    <property type="entry name" value="SOCS_box"/>
    <property type="match status" value="1"/>
</dbReference>
<feature type="repeat" description="ANK" evidence="3">
    <location>
        <begin position="679"/>
        <end position="711"/>
    </location>
</feature>
<accession>A0ABD0KTC1</accession>
<dbReference type="CDD" id="cd03716">
    <property type="entry name" value="SOCS_ASB_like"/>
    <property type="match status" value="1"/>
</dbReference>
<feature type="compositionally biased region" description="Basic and acidic residues" evidence="4">
    <location>
        <begin position="998"/>
        <end position="1008"/>
    </location>
</feature>
<dbReference type="PROSITE" id="PS50297">
    <property type="entry name" value="ANK_REP_REGION"/>
    <property type="match status" value="1"/>
</dbReference>
<dbReference type="InterPro" id="IPR036036">
    <property type="entry name" value="SOCS_box-like_dom_sf"/>
</dbReference>
<evidence type="ECO:0000256" key="2">
    <source>
        <dbReference type="ARBA" id="ARBA00023043"/>
    </source>
</evidence>
<keyword evidence="2 3" id="KW-0040">ANK repeat</keyword>
<feature type="region of interest" description="Disordered" evidence="4">
    <location>
        <begin position="988"/>
        <end position="1008"/>
    </location>
</feature>
<dbReference type="SUPFAM" id="SSF158235">
    <property type="entry name" value="SOCS box-like"/>
    <property type="match status" value="1"/>
</dbReference>
<dbReference type="SMART" id="SM00248">
    <property type="entry name" value="ANK"/>
    <property type="match status" value="6"/>
</dbReference>
<dbReference type="Proteomes" id="UP001519460">
    <property type="component" value="Unassembled WGS sequence"/>
</dbReference>
<dbReference type="SMART" id="SM00969">
    <property type="entry name" value="SOCS_box"/>
    <property type="match status" value="1"/>
</dbReference>
<keyword evidence="1" id="KW-0677">Repeat</keyword>
<evidence type="ECO:0000256" key="3">
    <source>
        <dbReference type="PROSITE-ProRule" id="PRU00023"/>
    </source>
</evidence>
<dbReference type="PROSITE" id="PS50088">
    <property type="entry name" value="ANK_REPEAT"/>
    <property type="match status" value="1"/>
</dbReference>
<proteinExistence type="predicted"/>
<dbReference type="Pfam" id="PF12796">
    <property type="entry name" value="Ank_2"/>
    <property type="match status" value="1"/>
</dbReference>
<dbReference type="SUPFAM" id="SSF48403">
    <property type="entry name" value="Ankyrin repeat"/>
    <property type="match status" value="2"/>
</dbReference>
<evidence type="ECO:0000259" key="5">
    <source>
        <dbReference type="PROSITE" id="PS50225"/>
    </source>
</evidence>
<feature type="non-terminal residue" evidence="6">
    <location>
        <position position="1"/>
    </location>
</feature>
<dbReference type="Gene3D" id="1.10.750.20">
    <property type="entry name" value="SOCS box"/>
    <property type="match status" value="1"/>
</dbReference>
<evidence type="ECO:0000313" key="6">
    <source>
        <dbReference type="EMBL" id="KAK7490281.1"/>
    </source>
</evidence>
<dbReference type="PANTHER" id="PTHR24198">
    <property type="entry name" value="ANKYRIN REPEAT AND PROTEIN KINASE DOMAIN-CONTAINING PROTEIN"/>
    <property type="match status" value="1"/>
</dbReference>
<gene>
    <name evidence="6" type="ORF">BaRGS_00018442</name>
</gene>
<reference evidence="6 7" key="1">
    <citation type="journal article" date="2023" name="Sci. Data">
        <title>Genome assembly of the Korean intertidal mud-creeper Batillaria attramentaria.</title>
        <authorList>
            <person name="Patra A.K."/>
            <person name="Ho P.T."/>
            <person name="Jun S."/>
            <person name="Lee S.J."/>
            <person name="Kim Y."/>
            <person name="Won Y.J."/>
        </authorList>
    </citation>
    <scope>NUCLEOTIDE SEQUENCE [LARGE SCALE GENOMIC DNA]</scope>
    <source>
        <strain evidence="6">Wonlab-2016</strain>
    </source>
</reference>
<organism evidence="6 7">
    <name type="scientific">Batillaria attramentaria</name>
    <dbReference type="NCBI Taxonomy" id="370345"/>
    <lineage>
        <taxon>Eukaryota</taxon>
        <taxon>Metazoa</taxon>
        <taxon>Spiralia</taxon>
        <taxon>Lophotrochozoa</taxon>
        <taxon>Mollusca</taxon>
        <taxon>Gastropoda</taxon>
        <taxon>Caenogastropoda</taxon>
        <taxon>Sorbeoconcha</taxon>
        <taxon>Cerithioidea</taxon>
        <taxon>Batillariidae</taxon>
        <taxon>Batillaria</taxon>
    </lineage>
</organism>
<dbReference type="InterPro" id="IPR002110">
    <property type="entry name" value="Ankyrin_rpt"/>
</dbReference>
<name>A0ABD0KTC1_9CAEN</name>
<dbReference type="InterPro" id="IPR001496">
    <property type="entry name" value="SOCS_box"/>
</dbReference>
<dbReference type="InterPro" id="IPR036770">
    <property type="entry name" value="Ankyrin_rpt-contain_sf"/>
</dbReference>
<evidence type="ECO:0000256" key="4">
    <source>
        <dbReference type="SAM" id="MobiDB-lite"/>
    </source>
</evidence>
<feature type="non-terminal residue" evidence="6">
    <location>
        <position position="1008"/>
    </location>
</feature>
<evidence type="ECO:0000256" key="1">
    <source>
        <dbReference type="ARBA" id="ARBA00022737"/>
    </source>
</evidence>
<dbReference type="FunFam" id="1.10.750.20:FF:000001">
    <property type="entry name" value="Ankyrin repeat and SOCS box containing 1"/>
    <property type="match status" value="1"/>
</dbReference>
<dbReference type="PANTHER" id="PTHR24198:SF165">
    <property type="entry name" value="ANKYRIN REPEAT-CONTAINING PROTEIN-RELATED"/>
    <property type="match status" value="1"/>
</dbReference>
<feature type="compositionally biased region" description="Acidic residues" evidence="4">
    <location>
        <begin position="988"/>
        <end position="997"/>
    </location>
</feature>
<keyword evidence="7" id="KW-1185">Reference proteome</keyword>
<sequence>NRALWKVVGRLLEYDHLTNDQRKWAAAEICRLQCALDFEKFLFYCPNGQLDFIMKETVKHQSWGYVLALLKRKHVDQVLKRWAIMEACRQGTENEFLEMLPHVFVDQLDVILEEVLRRDMWKVVSRVLQHDHMENMQLRRLAVVEAAERAASEDVLRITTHCTHDQLDLLVKMSVERKMWNVVAALLKRQDVSEELRTSVLEDICETAPPNVVLTILTSGDADETNASLVNILNQGRRREPKLLRLCFVVPLLVAQEVNLTVRDKAMEEMTDVWEDVRRSFFMSAVENREWEVVKQLANHSLYDDQRGWALGEAFSDKQWDVLMVLADHGLTDDQLRKVHRQVAKHADWHTVLQLFERGADLQCVREDLETANPCRDRLPTPDEMEWYRRKFQDSPKMEKMYTERWERLRQFEAKYRERCSQLVKLEEVYAQRLTHFDHAVEENDWDVVMYGLQRGIDQEKIELTLKHALQAKAWRVVVLLVKLTMRESTVERDQFFLEAVKQHIWGAVRLLLERGVSLEACMAVLWYLVDARQWIPVARIMEYEVDDNLRWSVMWKALNKREGSVVAHIIRIMKGRLSVTERGDIFQEAFYHFVYQALKPLVEEKDDTGIAQRDKALKDAVRHHCWDLVDQCTRHGADVDMKASSGLTLLQEACEYTDREGVEGLLLHGANQFVLDDEGRSPLHRAVDLECFDIVKLLIQFQGDINQPTPDGRTPLSGLLNTVEPEVPEADSKFVNTEKVAELIDCALLWGRSVSEGKSRQFGWTALHILCEAGLWKSMRYVVARGGDPLRRSLPYGKSVLHLAARNGDRQSVAECVRMGLSTHLDITPYYAWRETRTNRSHEAESECLAIAEILYQSGSISNRAMQNARPSWRMDLYMARWPSPLWDNPTCYTYLKRTTASPRTLQSLCRLCISHSIGVSKPRTRERKVRKLPLPEPMKEYVLFSDLLDPQLGQRILETTDLEDIDESFSSSSDEFGMWGEVIESDEPSADESWENDSHKEWLVHT</sequence>
<dbReference type="AlphaFoldDB" id="A0ABD0KTC1"/>
<dbReference type="Gene3D" id="1.25.40.20">
    <property type="entry name" value="Ankyrin repeat-containing domain"/>
    <property type="match status" value="2"/>
</dbReference>
<comment type="caution">
    <text evidence="6">The sequence shown here is derived from an EMBL/GenBank/DDBJ whole genome shotgun (WGS) entry which is preliminary data.</text>
</comment>
<feature type="domain" description="SOCS box" evidence="5">
    <location>
        <begin position="897"/>
        <end position="944"/>
    </location>
</feature>
<dbReference type="PROSITE" id="PS50225">
    <property type="entry name" value="SOCS"/>
    <property type="match status" value="1"/>
</dbReference>
<protein>
    <recommendedName>
        <fullName evidence="5">SOCS box domain-containing protein</fullName>
    </recommendedName>
</protein>